<evidence type="ECO:0000256" key="1">
    <source>
        <dbReference type="ARBA" id="ARBA00005189"/>
    </source>
</evidence>
<dbReference type="GO" id="GO:0005886">
    <property type="term" value="C:plasma membrane"/>
    <property type="evidence" value="ECO:0007669"/>
    <property type="project" value="UniProtKB-SubCell"/>
</dbReference>
<evidence type="ECO:0000313" key="14">
    <source>
        <dbReference type="Proteomes" id="UP000231409"/>
    </source>
</evidence>
<dbReference type="RefSeq" id="WP_099615288.1">
    <property type="nucleotide sequence ID" value="NZ_KZ319373.1"/>
</dbReference>
<feature type="active site" description="Charge relay system; for autoendoproteolytic cleavage activity" evidence="12">
    <location>
        <position position="148"/>
    </location>
</feature>
<organism evidence="13 14">
    <name type="scientific">Marinobacter profundi</name>
    <dbReference type="NCBI Taxonomy" id="2666256"/>
    <lineage>
        <taxon>Bacteria</taxon>
        <taxon>Pseudomonadati</taxon>
        <taxon>Pseudomonadota</taxon>
        <taxon>Gammaproteobacteria</taxon>
        <taxon>Pseudomonadales</taxon>
        <taxon>Marinobacteraceae</taxon>
        <taxon>Marinobacter</taxon>
    </lineage>
</organism>
<proteinExistence type="inferred from homology"/>
<keyword evidence="5 12" id="KW-0443">Lipid metabolism</keyword>
<keyword evidence="11 12" id="KW-0670">Pyruvate</keyword>
<dbReference type="PANTHER" id="PTHR10067">
    <property type="entry name" value="PHOSPHATIDYLSERINE DECARBOXYLASE"/>
    <property type="match status" value="1"/>
</dbReference>
<feature type="chain" id="PRO_5023350436" description="Phosphatidylserine decarboxylase beta chain" evidence="12">
    <location>
        <begin position="1"/>
        <end position="251"/>
    </location>
</feature>
<keyword evidence="10 12" id="KW-1208">Phospholipid metabolism</keyword>
<evidence type="ECO:0000256" key="6">
    <source>
        <dbReference type="ARBA" id="ARBA00023136"/>
    </source>
</evidence>
<evidence type="ECO:0000313" key="13">
    <source>
        <dbReference type="EMBL" id="PHQ14336.1"/>
    </source>
</evidence>
<dbReference type="Proteomes" id="UP000231409">
    <property type="component" value="Unassembled WGS sequence"/>
</dbReference>
<keyword evidence="2 12" id="KW-1003">Cell membrane</keyword>
<evidence type="ECO:0000256" key="12">
    <source>
        <dbReference type="HAMAP-Rule" id="MF_00662"/>
    </source>
</evidence>
<comment type="cofactor">
    <cofactor evidence="12">
        <name>pyruvate</name>
        <dbReference type="ChEBI" id="CHEBI:15361"/>
    </cofactor>
    <text evidence="12">Binds 1 pyruvoyl group covalently per subunit.</text>
</comment>
<accession>A0A2G1UIK8</accession>
<dbReference type="GO" id="GO:0004609">
    <property type="term" value="F:phosphatidylserine decarboxylase activity"/>
    <property type="evidence" value="ECO:0007669"/>
    <property type="project" value="UniProtKB-UniRule"/>
</dbReference>
<evidence type="ECO:0000256" key="3">
    <source>
        <dbReference type="ARBA" id="ARBA00022516"/>
    </source>
</evidence>
<feature type="chain" id="PRO_5023350434" description="Phosphatidylserine decarboxylase alpha chain" evidence="12">
    <location>
        <begin position="252"/>
        <end position="286"/>
    </location>
</feature>
<evidence type="ECO:0000256" key="10">
    <source>
        <dbReference type="ARBA" id="ARBA00023264"/>
    </source>
</evidence>
<protein>
    <recommendedName>
        <fullName evidence="12">Phosphatidylserine decarboxylase proenzyme</fullName>
        <ecNumber evidence="12">4.1.1.65</ecNumber>
    </recommendedName>
    <component>
        <recommendedName>
            <fullName evidence="12">Phosphatidylserine decarboxylase alpha chain</fullName>
        </recommendedName>
    </component>
    <component>
        <recommendedName>
            <fullName evidence="12">Phosphatidylserine decarboxylase beta chain</fullName>
        </recommendedName>
    </component>
</protein>
<dbReference type="PANTHER" id="PTHR10067:SF6">
    <property type="entry name" value="PHOSPHATIDYLSERINE DECARBOXYLASE PROENZYME, MITOCHONDRIAL"/>
    <property type="match status" value="1"/>
</dbReference>
<dbReference type="InterPro" id="IPR033178">
    <property type="entry name" value="PSD_type1_pro"/>
</dbReference>
<comment type="similarity">
    <text evidence="12">Belongs to the phosphatidylserine decarboxylase family. PSD-B subfamily. Prokaryotic type I sub-subfamily.</text>
</comment>
<dbReference type="GO" id="GO:0006646">
    <property type="term" value="P:phosphatidylethanolamine biosynthetic process"/>
    <property type="evidence" value="ECO:0007669"/>
    <property type="project" value="UniProtKB-UniRule"/>
</dbReference>
<comment type="caution">
    <text evidence="13">The sequence shown here is derived from an EMBL/GenBank/DDBJ whole genome shotgun (WGS) entry which is preliminary data.</text>
</comment>
<gene>
    <name evidence="12 13" type="primary">psd</name>
    <name evidence="13" type="ORF">CLH61_13525</name>
</gene>
<dbReference type="EMBL" id="NTFH01000010">
    <property type="protein sequence ID" value="PHQ14336.1"/>
    <property type="molecule type" value="Genomic_DNA"/>
</dbReference>
<comment type="function">
    <text evidence="12">Catalyzes the formation of phosphatidylethanolamine (PtdEtn) from phosphatidylserine (PtdSer).</text>
</comment>
<dbReference type="AlphaFoldDB" id="A0A2G1UIK8"/>
<keyword evidence="6 12" id="KW-0472">Membrane</keyword>
<evidence type="ECO:0000256" key="11">
    <source>
        <dbReference type="ARBA" id="ARBA00023317"/>
    </source>
</evidence>
<feature type="active site" description="Charge relay system; for autoendoproteolytic cleavage activity" evidence="12">
    <location>
        <position position="252"/>
    </location>
</feature>
<keyword evidence="14" id="KW-1185">Reference proteome</keyword>
<evidence type="ECO:0000256" key="2">
    <source>
        <dbReference type="ARBA" id="ARBA00022475"/>
    </source>
</evidence>
<keyword evidence="8 12" id="KW-0594">Phospholipid biosynthesis</keyword>
<keyword evidence="3 12" id="KW-0444">Lipid biosynthesis</keyword>
<feature type="modified residue" description="Pyruvic acid (Ser); by autocatalysis" evidence="12">
    <location>
        <position position="252"/>
    </location>
</feature>
<comment type="catalytic activity">
    <reaction evidence="12">
        <text>a 1,2-diacyl-sn-glycero-3-phospho-L-serine + H(+) = a 1,2-diacyl-sn-glycero-3-phosphoethanolamine + CO2</text>
        <dbReference type="Rhea" id="RHEA:20828"/>
        <dbReference type="ChEBI" id="CHEBI:15378"/>
        <dbReference type="ChEBI" id="CHEBI:16526"/>
        <dbReference type="ChEBI" id="CHEBI:57262"/>
        <dbReference type="ChEBI" id="CHEBI:64612"/>
        <dbReference type="EC" id="4.1.1.65"/>
    </reaction>
</comment>
<evidence type="ECO:0000256" key="7">
    <source>
        <dbReference type="ARBA" id="ARBA00023145"/>
    </source>
</evidence>
<dbReference type="HAMAP" id="MF_00662">
    <property type="entry name" value="PS_decarb_PSD_B_type1"/>
    <property type="match status" value="1"/>
</dbReference>
<evidence type="ECO:0000256" key="9">
    <source>
        <dbReference type="ARBA" id="ARBA00023239"/>
    </source>
</evidence>
<evidence type="ECO:0000256" key="8">
    <source>
        <dbReference type="ARBA" id="ARBA00023209"/>
    </source>
</evidence>
<comment type="PTM">
    <text evidence="12">Is synthesized initially as an inactive proenzyme. Formation of the active enzyme involves a self-maturation process in which the active site pyruvoyl group is generated from an internal serine residue via an autocatalytic post-translational modification. Two non-identical subunits are generated from the proenzyme in this reaction, and the pyruvate is formed at the N-terminus of the alpha chain, which is derived from the carboxyl end of the proenzyme. The autoendoproteolytic cleavage occurs by a canonical serine protease mechanism, in which the side chain hydroxyl group of the serine supplies its oxygen atom to form the C-terminus of the beta chain, while the remainder of the serine residue undergoes an oxidative deamination to produce ammonia and the pyruvoyl prosthetic group on the alpha chain. During this reaction, the Ser that is part of the protease active site of the proenzyme becomes the pyruvoyl prosthetic group, which constitutes an essential element of the active site of the mature decarboxylase.</text>
</comment>
<sequence length="286" mass="31129">MFDKLFVMSQYLTPQLTVSRLAGRLADSDRSPAMLQRVIRWFIGRYGVNMSEALESDPAAYSSFNAFFTRALKPGLRPVDPDAAVLVSPVDGAISQLGTVTHDRVFQAKGQSFSLVELLGGDHQRAEDFAEGEFATIYLSPKDYHRIHMPLAGTLREMVYIPGKLFSVNPATAENVPDLFARNERVAAIFDTEFGPMALVLVGAMIVGSVETTWAGIVAPGTGLVTSTRYDSGADAIRFAKGEEMGRFRLGSTVVLVMPKGVVSWNEDQKPGKTVRMGEAFGRKAG</sequence>
<feature type="active site" description="Charge relay system; for autoendoproteolytic cleavage activity" evidence="12">
    <location>
        <position position="91"/>
    </location>
</feature>
<feature type="active site" description="Schiff-base intermediate with substrate; via pyruvic acid; for decarboxylase activity" evidence="12">
    <location>
        <position position="252"/>
    </location>
</feature>
<dbReference type="UniPathway" id="UPA00558">
    <property type="reaction ID" value="UER00616"/>
</dbReference>
<name>A0A2G1UIK8_9GAMM</name>
<dbReference type="InterPro" id="IPR003817">
    <property type="entry name" value="PS_Dcarbxylase"/>
</dbReference>
<comment type="subunit">
    <text evidence="12">Heterodimer of a large membrane-associated beta subunit and a small pyruvoyl-containing alpha subunit.</text>
</comment>
<comment type="pathway">
    <text evidence="1">Lipid metabolism.</text>
</comment>
<keyword evidence="9 12" id="KW-0456">Lyase</keyword>
<evidence type="ECO:0000256" key="4">
    <source>
        <dbReference type="ARBA" id="ARBA00022793"/>
    </source>
</evidence>
<dbReference type="NCBIfam" id="TIGR00163">
    <property type="entry name" value="PS_decarb"/>
    <property type="match status" value="1"/>
</dbReference>
<dbReference type="EC" id="4.1.1.65" evidence="12"/>
<reference evidence="13 14" key="1">
    <citation type="submission" date="2017-09" db="EMBL/GenBank/DDBJ databases">
        <title>The draft genome sequences of Marinobacter sp. PWS21.</title>
        <authorList>
            <person name="Cao J."/>
        </authorList>
    </citation>
    <scope>NUCLEOTIDE SEQUENCE [LARGE SCALE GENOMIC DNA]</scope>
    <source>
        <strain evidence="13 14">PWS21</strain>
    </source>
</reference>
<dbReference type="Pfam" id="PF02666">
    <property type="entry name" value="PS_Dcarbxylase"/>
    <property type="match status" value="1"/>
</dbReference>
<keyword evidence="7 12" id="KW-0865">Zymogen</keyword>
<evidence type="ECO:0000256" key="5">
    <source>
        <dbReference type="ARBA" id="ARBA00023098"/>
    </source>
</evidence>
<dbReference type="InterPro" id="IPR033177">
    <property type="entry name" value="PSD-B"/>
</dbReference>
<comment type="pathway">
    <text evidence="12">Phospholipid metabolism; phosphatidylethanolamine biosynthesis; phosphatidylethanolamine from CDP-diacylglycerol: step 2/2.</text>
</comment>
<feature type="site" description="Cleavage (non-hydrolytic); by autocatalysis" evidence="12">
    <location>
        <begin position="251"/>
        <end position="252"/>
    </location>
</feature>
<keyword evidence="4 12" id="KW-0210">Decarboxylase</keyword>
<comment type="subcellular location">
    <subcellularLocation>
        <location evidence="12">Cell membrane</location>
        <topology evidence="12">Peripheral membrane protein</topology>
    </subcellularLocation>
</comment>